<reference evidence="5 6" key="1">
    <citation type="journal article" date="2008" name="BMC Genomics">
        <title>Complete genome of Phenylobacterium zucineum - a novel facultative intracellular bacterium isolated from human erythroleukemia cell line K562.</title>
        <authorList>
            <person name="Luo Y."/>
            <person name="Xu X."/>
            <person name="Ding Z."/>
            <person name="Liu Z."/>
            <person name="Zhang B."/>
            <person name="Yan Z."/>
            <person name="Sun J."/>
            <person name="Hu S."/>
            <person name="Hu X."/>
        </authorList>
    </citation>
    <scope>NUCLEOTIDE SEQUENCE [LARGE SCALE GENOMIC DNA]</scope>
    <source>
        <strain evidence="5 6">HLK1</strain>
    </source>
</reference>
<dbReference type="EMBL" id="CP000747">
    <property type="protein sequence ID" value="ACG78222.1"/>
    <property type="molecule type" value="Genomic_DNA"/>
</dbReference>
<evidence type="ECO:0000256" key="3">
    <source>
        <dbReference type="ARBA" id="ARBA00023125"/>
    </source>
</evidence>
<dbReference type="OrthoDB" id="9804203at2"/>
<accession>B4RCN5</accession>
<dbReference type="SUPFAM" id="SSF47729">
    <property type="entry name" value="IHF-like DNA-binding proteins"/>
    <property type="match status" value="1"/>
</dbReference>
<evidence type="ECO:0000256" key="4">
    <source>
        <dbReference type="RuleBase" id="RU003939"/>
    </source>
</evidence>
<dbReference type="PRINTS" id="PR01727">
    <property type="entry name" value="DNABINDINGHU"/>
</dbReference>
<name>B4RCN5_PHEZH</name>
<dbReference type="InterPro" id="IPR000119">
    <property type="entry name" value="Hist_DNA-bd"/>
</dbReference>
<keyword evidence="6" id="KW-1185">Reference proteome</keyword>
<dbReference type="STRING" id="450851.PHZ_c1811"/>
<keyword evidence="2" id="KW-0226">DNA condensation</keyword>
<dbReference type="Gene3D" id="4.10.520.10">
    <property type="entry name" value="IHF-like DNA-binding proteins"/>
    <property type="match status" value="1"/>
</dbReference>
<dbReference type="Pfam" id="PF00216">
    <property type="entry name" value="Bac_DNA_binding"/>
    <property type="match status" value="1"/>
</dbReference>
<gene>
    <name evidence="5" type="ordered locus">PHZ_c1811</name>
</gene>
<evidence type="ECO:0000313" key="5">
    <source>
        <dbReference type="EMBL" id="ACG78222.1"/>
    </source>
</evidence>
<proteinExistence type="inferred from homology"/>
<sequence>MTKAELVSAIADKAGLNKAQAKEALDAFIASVSTSLKAGREVRLVGFGSFVPVKRAAGMARNPRTGEKVRRPASQTCRFRVGEALKSTLNS</sequence>
<protein>
    <submittedName>
        <fullName evidence="5">DNA-binding protein</fullName>
    </submittedName>
</protein>
<dbReference type="PANTHER" id="PTHR33175">
    <property type="entry name" value="DNA-BINDING PROTEIN HU"/>
    <property type="match status" value="1"/>
</dbReference>
<dbReference type="KEGG" id="pzu:PHZ_c1811"/>
<dbReference type="CDD" id="cd13831">
    <property type="entry name" value="HU"/>
    <property type="match status" value="1"/>
</dbReference>
<dbReference type="HOGENOM" id="CLU_105066_3_3_5"/>
<dbReference type="InterPro" id="IPR010992">
    <property type="entry name" value="IHF-like_DNA-bd_dom_sf"/>
</dbReference>
<evidence type="ECO:0000256" key="2">
    <source>
        <dbReference type="ARBA" id="ARBA00023067"/>
    </source>
</evidence>
<dbReference type="GO" id="GO:0030527">
    <property type="term" value="F:structural constituent of chromatin"/>
    <property type="evidence" value="ECO:0007669"/>
    <property type="project" value="InterPro"/>
</dbReference>
<evidence type="ECO:0000313" key="6">
    <source>
        <dbReference type="Proteomes" id="UP000001868"/>
    </source>
</evidence>
<comment type="similarity">
    <text evidence="1 4">Belongs to the bacterial histone-like protein family.</text>
</comment>
<dbReference type="GO" id="GO:0005829">
    <property type="term" value="C:cytosol"/>
    <property type="evidence" value="ECO:0007669"/>
    <property type="project" value="TreeGrafter"/>
</dbReference>
<dbReference type="SMART" id="SM00411">
    <property type="entry name" value="BHL"/>
    <property type="match status" value="1"/>
</dbReference>
<keyword evidence="3 5" id="KW-0238">DNA-binding</keyword>
<dbReference type="eggNOG" id="COG0776">
    <property type="taxonomic scope" value="Bacteria"/>
</dbReference>
<evidence type="ECO:0000256" key="1">
    <source>
        <dbReference type="ARBA" id="ARBA00010529"/>
    </source>
</evidence>
<dbReference type="PANTHER" id="PTHR33175:SF3">
    <property type="entry name" value="DNA-BINDING PROTEIN HU-BETA"/>
    <property type="match status" value="1"/>
</dbReference>
<dbReference type="Proteomes" id="UP000001868">
    <property type="component" value="Chromosome"/>
</dbReference>
<dbReference type="GO" id="GO:0003677">
    <property type="term" value="F:DNA binding"/>
    <property type="evidence" value="ECO:0007669"/>
    <property type="project" value="UniProtKB-KW"/>
</dbReference>
<dbReference type="AlphaFoldDB" id="B4RCN5"/>
<dbReference type="GO" id="GO:0030261">
    <property type="term" value="P:chromosome condensation"/>
    <property type="evidence" value="ECO:0007669"/>
    <property type="project" value="UniProtKB-KW"/>
</dbReference>
<organism evidence="5 6">
    <name type="scientific">Phenylobacterium zucineum (strain HLK1)</name>
    <dbReference type="NCBI Taxonomy" id="450851"/>
    <lineage>
        <taxon>Bacteria</taxon>
        <taxon>Pseudomonadati</taxon>
        <taxon>Pseudomonadota</taxon>
        <taxon>Alphaproteobacteria</taxon>
        <taxon>Caulobacterales</taxon>
        <taxon>Caulobacteraceae</taxon>
        <taxon>Phenylobacterium</taxon>
    </lineage>
</organism>